<evidence type="ECO:0000313" key="8">
    <source>
        <dbReference type="Proteomes" id="UP000694856"/>
    </source>
</evidence>
<dbReference type="Pfam" id="PF02936">
    <property type="entry name" value="COX4"/>
    <property type="match status" value="1"/>
</dbReference>
<evidence type="ECO:0000256" key="7">
    <source>
        <dbReference type="RuleBase" id="RU367145"/>
    </source>
</evidence>
<evidence type="ECO:0000256" key="4">
    <source>
        <dbReference type="ARBA" id="ARBA00022792"/>
    </source>
</evidence>
<dbReference type="UniPathway" id="UPA00705"/>
<dbReference type="GO" id="GO:0005743">
    <property type="term" value="C:mitochondrial inner membrane"/>
    <property type="evidence" value="ECO:0007669"/>
    <property type="project" value="UniProtKB-SubCell"/>
</dbReference>
<protein>
    <recommendedName>
        <fullName evidence="7">Cytochrome c oxidase subunit 4</fullName>
    </recommendedName>
</protein>
<dbReference type="AlphaFoldDB" id="A0A8B8U062"/>
<dbReference type="Gene3D" id="1.10.442.10">
    <property type="entry name" value="Cytochrome c oxidase subunit IV"/>
    <property type="match status" value="1"/>
</dbReference>
<dbReference type="SUPFAM" id="SSF81406">
    <property type="entry name" value="Mitochondrial cytochrome c oxidase subunit IV"/>
    <property type="match status" value="1"/>
</dbReference>
<evidence type="ECO:0000256" key="5">
    <source>
        <dbReference type="ARBA" id="ARBA00023128"/>
    </source>
</evidence>
<sequence length="148" mass="16182">MNQMLTAPVLGSWGVEGGHRGHSGQWLGRILATRVFSLIGGQSVSTSVCVGAHGVVVKSEDYALPNDVDLGDYPLPHVAHVKTLSASQKALKEKEKASWISLSTDEKVEPYRLKFKESLAEMNRSINAWKRVVGVAKFFMSFTALILI</sequence>
<dbReference type="GO" id="GO:0045277">
    <property type="term" value="C:respiratory chain complex IV"/>
    <property type="evidence" value="ECO:0007669"/>
    <property type="project" value="InterPro"/>
</dbReference>
<dbReference type="GeneID" id="102514933"/>
<dbReference type="InterPro" id="IPR036639">
    <property type="entry name" value="Cyt_c_oxidase_su4_sf"/>
</dbReference>
<comment type="similarity">
    <text evidence="3 7">Belongs to the cytochrome c oxidase IV family.</text>
</comment>
<evidence type="ECO:0000256" key="3">
    <source>
        <dbReference type="ARBA" id="ARBA00008135"/>
    </source>
</evidence>
<dbReference type="PANTHER" id="PTHR10707">
    <property type="entry name" value="CYTOCHROME C OXIDASE SUBUNIT IV"/>
    <property type="match status" value="1"/>
</dbReference>
<organism evidence="8 9">
    <name type="scientific">Camelus ferus</name>
    <name type="common">Wild bactrian camel</name>
    <name type="synonym">Camelus bactrianus ferus</name>
    <dbReference type="NCBI Taxonomy" id="419612"/>
    <lineage>
        <taxon>Eukaryota</taxon>
        <taxon>Metazoa</taxon>
        <taxon>Chordata</taxon>
        <taxon>Craniata</taxon>
        <taxon>Vertebrata</taxon>
        <taxon>Euteleostomi</taxon>
        <taxon>Mammalia</taxon>
        <taxon>Eutheria</taxon>
        <taxon>Laurasiatheria</taxon>
        <taxon>Artiodactyla</taxon>
        <taxon>Tylopoda</taxon>
        <taxon>Camelidae</taxon>
        <taxon>Camelus</taxon>
    </lineage>
</organism>
<evidence type="ECO:0000313" key="9">
    <source>
        <dbReference type="RefSeq" id="XP_032347961.1"/>
    </source>
</evidence>
<evidence type="ECO:0000256" key="2">
    <source>
        <dbReference type="ARBA" id="ARBA00004673"/>
    </source>
</evidence>
<comment type="subunit">
    <text evidence="7">Component of the cytochrome c oxidase (complex IV, CIV), a multisubunit enzyme composed of 14 subunits.</text>
</comment>
<dbReference type="PRINTS" id="PR01873">
    <property type="entry name" value="CYTCOXIDASE4"/>
</dbReference>
<keyword evidence="4 7" id="KW-0999">Mitochondrion inner membrane</keyword>
<reference evidence="9" key="1">
    <citation type="submission" date="2025-08" db="UniProtKB">
        <authorList>
            <consortium name="RefSeq"/>
        </authorList>
    </citation>
    <scope>IDENTIFICATION</scope>
    <source>
        <tissue evidence="9">Ear skin</tissue>
    </source>
</reference>
<dbReference type="KEGG" id="cfr:102514933"/>
<keyword evidence="8" id="KW-1185">Reference proteome</keyword>
<dbReference type="GO" id="GO:0006123">
    <property type="term" value="P:mitochondrial electron transport, cytochrome c to oxygen"/>
    <property type="evidence" value="ECO:0007669"/>
    <property type="project" value="InterPro"/>
</dbReference>
<evidence type="ECO:0000256" key="1">
    <source>
        <dbReference type="ARBA" id="ARBA00004434"/>
    </source>
</evidence>
<evidence type="ECO:0000256" key="6">
    <source>
        <dbReference type="ARBA" id="ARBA00023136"/>
    </source>
</evidence>
<dbReference type="InterPro" id="IPR004203">
    <property type="entry name" value="Cyt_c_oxidase_su4_fam"/>
</dbReference>
<keyword evidence="6" id="KW-0472">Membrane</keyword>
<proteinExistence type="inferred from homology"/>
<dbReference type="InterPro" id="IPR013288">
    <property type="entry name" value="Cyt_c_oxidase_su4"/>
</dbReference>
<dbReference type="RefSeq" id="XP_032347961.1">
    <property type="nucleotide sequence ID" value="XM_032492070.1"/>
</dbReference>
<comment type="pathway">
    <text evidence="2 7">Energy metabolism; oxidative phosphorylation.</text>
</comment>
<dbReference type="Proteomes" id="UP000694856">
    <property type="component" value="Chromosome 11"/>
</dbReference>
<dbReference type="PANTHER" id="PTHR10707:SF12">
    <property type="entry name" value="CYTOCHROME C OXIDASE SUBUNIT 4 ISOFORM 1, MITOCHONDRIAL"/>
    <property type="match status" value="1"/>
</dbReference>
<accession>A0A8B8U062</accession>
<name>A0A8B8U062_CAMFR</name>
<comment type="subcellular location">
    <subcellularLocation>
        <location evidence="1 7">Mitochondrion inner membrane</location>
        <topology evidence="1 7">Single-pass membrane protein</topology>
    </subcellularLocation>
</comment>
<gene>
    <name evidence="9" type="primary">LOC102514933</name>
</gene>
<comment type="function">
    <text evidence="7">Component of the cytochrome c oxidase, the last enzyme in the mitochondrial electron transport chain which drives oxidative phosphorylation.</text>
</comment>
<keyword evidence="5 7" id="KW-0496">Mitochondrion</keyword>